<reference evidence="1" key="1">
    <citation type="submission" date="2021-07" db="EMBL/GenBank/DDBJ databases">
        <title>Genome Resource of American Ginseng Black Spot Pathogen Alternaria panax.</title>
        <authorList>
            <person name="Qiu C."/>
            <person name="Wang W."/>
            <person name="Liu Z."/>
        </authorList>
    </citation>
    <scope>NUCLEOTIDE SEQUENCE</scope>
    <source>
        <strain evidence="1">BNCC115425</strain>
    </source>
</reference>
<accession>A0AAD4IGH7</accession>
<proteinExistence type="predicted"/>
<keyword evidence="2" id="KW-1185">Reference proteome</keyword>
<dbReference type="InterPro" id="IPR053112">
    <property type="entry name" value="Fungal_Dehydratase/Hydratase"/>
</dbReference>
<evidence type="ECO:0000313" key="1">
    <source>
        <dbReference type="EMBL" id="KAG9194396.1"/>
    </source>
</evidence>
<sequence>MVAPKRTNLEHVGYRRLVIPGQRRTLNDVFGVQFPGSNVKASIWLSENEDRKQLLRFPTVCTEYGLSIVRFNATADPEDAWTSPKSNTTYQTKWILDFDNGDFLKVKSVRKDQEIYAEGFLAASAFASVKGRFFGAEKRVCAC</sequence>
<organism evidence="1 2">
    <name type="scientific">Alternaria panax</name>
    <dbReference type="NCBI Taxonomy" id="48097"/>
    <lineage>
        <taxon>Eukaryota</taxon>
        <taxon>Fungi</taxon>
        <taxon>Dikarya</taxon>
        <taxon>Ascomycota</taxon>
        <taxon>Pezizomycotina</taxon>
        <taxon>Dothideomycetes</taxon>
        <taxon>Pleosporomycetidae</taxon>
        <taxon>Pleosporales</taxon>
        <taxon>Pleosporineae</taxon>
        <taxon>Pleosporaceae</taxon>
        <taxon>Alternaria</taxon>
        <taxon>Alternaria sect. Panax</taxon>
    </lineage>
</organism>
<comment type="caution">
    <text evidence="1">The sequence shown here is derived from an EMBL/GenBank/DDBJ whole genome shotgun (WGS) entry which is preliminary data.</text>
</comment>
<protein>
    <submittedName>
        <fullName evidence="1">Uncharacterized protein</fullName>
    </submittedName>
</protein>
<dbReference type="Gene3D" id="2.40.370.10">
    <property type="entry name" value="AttH-like domain"/>
    <property type="match status" value="1"/>
</dbReference>
<dbReference type="Proteomes" id="UP001199106">
    <property type="component" value="Unassembled WGS sequence"/>
</dbReference>
<dbReference type="InterPro" id="IPR023374">
    <property type="entry name" value="AttH-like_dom_sf"/>
</dbReference>
<name>A0AAD4IGH7_9PLEO</name>
<dbReference type="PANTHER" id="PTHR40617:SF1">
    <property type="entry name" value="ATTH DOMAIN-CONTAINING PROTEIN-RELATED"/>
    <property type="match status" value="1"/>
</dbReference>
<gene>
    <name evidence="1" type="ORF">G6011_04431</name>
</gene>
<dbReference type="PANTHER" id="PTHR40617">
    <property type="entry name" value="TERPENE CYCLASE ASQC"/>
    <property type="match status" value="1"/>
</dbReference>
<dbReference type="SUPFAM" id="SSF159245">
    <property type="entry name" value="AttH-like"/>
    <property type="match status" value="1"/>
</dbReference>
<evidence type="ECO:0000313" key="2">
    <source>
        <dbReference type="Proteomes" id="UP001199106"/>
    </source>
</evidence>
<dbReference type="AlphaFoldDB" id="A0AAD4IGH7"/>
<dbReference type="EMBL" id="JAANER010000002">
    <property type="protein sequence ID" value="KAG9194396.1"/>
    <property type="molecule type" value="Genomic_DNA"/>
</dbReference>